<sequence>IRSVLSTCEGRGFRSVAFPVLGPGVILQFPVSTAALILLQEIQTFEQKRASKTPFQIRIVIHPKDKEASKCSCLRPEINKDFKSFQPDVFVSSGVCKAILAAAGPSVQAELRRDSICSTGAGLLGCREIVHVQTKTNAQDFNKTCKRVLKLCESKGHQSVAFPAINTGVLTGDGTSTIQICAEVKTIRQSILHGDGRIYAILWKIIAKTNVSLETRYSFRSFVPNLKMFLIVSGKWKSKFRTSRSGTNIPTTKPQPAAFSVIGRAPVDTAALKTSLEHLVHQQLLEKEFELRELSRLNEMEVAALQTNARSYGVSLDHRVRLNANASKSDVKNSADSGEKMVILSGLKEDVLVVADFVNKAVKKALSEDLQEREEESLAQTVQWMYLDGDDWKLFNPKQNYILEEANKKQKVFEKMELNNNKVHVSKTVLIISDIDFPEKWSPMAGETFKKVELDPSTEEFQSIAKEFYRTTKHKIHKIERVQNHYLWCSYFVMRKKMLMKNGAAELGEKHLYHGTSAKSCNCIERDRFDRNYTGTHGANYGKGVYFAVNASYSARDVYSEPDDAGLKRMYVARVLTGRYTEGEASMKAPPPRGKNLSDRYDSLVDSLQNPEMFVIFHDDQAYPEYLITFS</sequence>
<dbReference type="GO" id="GO:0070212">
    <property type="term" value="P:protein poly-ADP-ribosylation"/>
    <property type="evidence" value="ECO:0007669"/>
    <property type="project" value="TreeGrafter"/>
</dbReference>
<evidence type="ECO:0000256" key="1">
    <source>
        <dbReference type="ARBA" id="ARBA00004123"/>
    </source>
</evidence>
<dbReference type="PROSITE" id="PS51154">
    <property type="entry name" value="MACRO"/>
    <property type="match status" value="1"/>
</dbReference>
<evidence type="ECO:0000259" key="8">
    <source>
        <dbReference type="PROSITE" id="PS51059"/>
    </source>
</evidence>
<proteinExistence type="inferred from homology"/>
<dbReference type="Pfam" id="PF01661">
    <property type="entry name" value="Macro"/>
    <property type="match status" value="1"/>
</dbReference>
<name>A0A3B3ZL90_9GOBI</name>
<reference evidence="10" key="2">
    <citation type="submission" date="2025-09" db="UniProtKB">
        <authorList>
            <consortium name="Ensembl"/>
        </authorList>
    </citation>
    <scope>IDENTIFICATION</scope>
</reference>
<dbReference type="FunFam" id="3.90.228.10:FF:000008">
    <property type="entry name" value="Poly [ADP-ribose] polymerase"/>
    <property type="match status" value="1"/>
</dbReference>
<dbReference type="STRING" id="409849.ENSPMGP00000005398"/>
<dbReference type="GO" id="GO:1990404">
    <property type="term" value="F:NAD+-protein mono-ADP-ribosyltransferase activity"/>
    <property type="evidence" value="ECO:0007669"/>
    <property type="project" value="TreeGrafter"/>
</dbReference>
<feature type="domain" description="PARP catalytic" evidence="8">
    <location>
        <begin position="437"/>
        <end position="631"/>
    </location>
</feature>
<evidence type="ECO:0000256" key="5">
    <source>
        <dbReference type="ARBA" id="ARBA00023242"/>
    </source>
</evidence>
<comment type="subcellular location">
    <subcellularLocation>
        <location evidence="1">Nucleus</location>
    </subcellularLocation>
</comment>
<dbReference type="EC" id="2.4.2.-" evidence="7"/>
<evidence type="ECO:0000256" key="7">
    <source>
        <dbReference type="RuleBase" id="RU362114"/>
    </source>
</evidence>
<dbReference type="Gene3D" id="3.90.228.10">
    <property type="match status" value="1"/>
</dbReference>
<organism evidence="10 11">
    <name type="scientific">Periophthalmus magnuspinnatus</name>
    <dbReference type="NCBI Taxonomy" id="409849"/>
    <lineage>
        <taxon>Eukaryota</taxon>
        <taxon>Metazoa</taxon>
        <taxon>Chordata</taxon>
        <taxon>Craniata</taxon>
        <taxon>Vertebrata</taxon>
        <taxon>Euteleostomi</taxon>
        <taxon>Actinopterygii</taxon>
        <taxon>Neopterygii</taxon>
        <taxon>Teleostei</taxon>
        <taxon>Neoteleostei</taxon>
        <taxon>Acanthomorphata</taxon>
        <taxon>Gobiaria</taxon>
        <taxon>Gobiiformes</taxon>
        <taxon>Gobioidei</taxon>
        <taxon>Gobiidae</taxon>
        <taxon>Oxudercinae</taxon>
        <taxon>Periophthalmus</taxon>
    </lineage>
</organism>
<evidence type="ECO:0000256" key="4">
    <source>
        <dbReference type="ARBA" id="ARBA00023027"/>
    </source>
</evidence>
<dbReference type="InterPro" id="IPR002589">
    <property type="entry name" value="Macro_dom"/>
</dbReference>
<dbReference type="InterPro" id="IPR043472">
    <property type="entry name" value="Macro_dom-like"/>
</dbReference>
<dbReference type="SUPFAM" id="SSF56399">
    <property type="entry name" value="ADP-ribosylation"/>
    <property type="match status" value="1"/>
</dbReference>
<accession>A0A3B3ZL90</accession>
<keyword evidence="2 7" id="KW-0328">Glycosyltransferase</keyword>
<dbReference type="PANTHER" id="PTHR14453:SF107">
    <property type="entry name" value="POLY [ADP-RIBOSE] POLYMERASE"/>
    <property type="match status" value="1"/>
</dbReference>
<evidence type="ECO:0000313" key="10">
    <source>
        <dbReference type="Ensembl" id="ENSPMGP00000005398.1"/>
    </source>
</evidence>
<dbReference type="Pfam" id="PF00644">
    <property type="entry name" value="PARP"/>
    <property type="match status" value="1"/>
</dbReference>
<dbReference type="GO" id="GO:0005737">
    <property type="term" value="C:cytoplasm"/>
    <property type="evidence" value="ECO:0007669"/>
    <property type="project" value="TreeGrafter"/>
</dbReference>
<dbReference type="CDD" id="cd01439">
    <property type="entry name" value="TCCD_inducible_PARP_like"/>
    <property type="match status" value="1"/>
</dbReference>
<dbReference type="InterPro" id="IPR052056">
    <property type="entry name" value="Mono-ARTD/PARP"/>
</dbReference>
<dbReference type="GO" id="GO:0010629">
    <property type="term" value="P:negative regulation of gene expression"/>
    <property type="evidence" value="ECO:0007669"/>
    <property type="project" value="TreeGrafter"/>
</dbReference>
<evidence type="ECO:0000256" key="6">
    <source>
        <dbReference type="ARBA" id="ARBA00024347"/>
    </source>
</evidence>
<dbReference type="Gene3D" id="3.40.220.10">
    <property type="entry name" value="Leucine Aminopeptidase, subunit E, domain 1"/>
    <property type="match status" value="2"/>
</dbReference>
<evidence type="ECO:0000256" key="2">
    <source>
        <dbReference type="ARBA" id="ARBA00022676"/>
    </source>
</evidence>
<dbReference type="GO" id="GO:0003950">
    <property type="term" value="F:NAD+ poly-ADP-ribosyltransferase activity"/>
    <property type="evidence" value="ECO:0007669"/>
    <property type="project" value="UniProtKB-UniRule"/>
</dbReference>
<dbReference type="InterPro" id="IPR037197">
    <property type="entry name" value="WWE_dom_sf"/>
</dbReference>
<dbReference type="Ensembl" id="ENSPMGT00000005726.1">
    <property type="protein sequence ID" value="ENSPMGP00000005398.1"/>
    <property type="gene ID" value="ENSPMGG00000004482.1"/>
</dbReference>
<keyword evidence="11" id="KW-1185">Reference proteome</keyword>
<feature type="domain" description="Macro" evidence="9">
    <location>
        <begin position="1"/>
        <end position="59"/>
    </location>
</feature>
<dbReference type="SUPFAM" id="SSF117839">
    <property type="entry name" value="WWE domain"/>
    <property type="match status" value="1"/>
</dbReference>
<evidence type="ECO:0000313" key="11">
    <source>
        <dbReference type="Proteomes" id="UP000261520"/>
    </source>
</evidence>
<dbReference type="PANTHER" id="PTHR14453">
    <property type="entry name" value="PARP/ZINC FINGER CCCH TYPE DOMAIN CONTAINING PROTEIN"/>
    <property type="match status" value="1"/>
</dbReference>
<comment type="similarity">
    <text evidence="6">Belongs to the ARTD/PARP family.</text>
</comment>
<keyword evidence="4 7" id="KW-0520">NAD</keyword>
<dbReference type="PROSITE" id="PS51059">
    <property type="entry name" value="PARP_CATALYTIC"/>
    <property type="match status" value="1"/>
</dbReference>
<dbReference type="Gene3D" id="3.30.720.50">
    <property type="match status" value="1"/>
</dbReference>
<keyword evidence="5" id="KW-0539">Nucleus</keyword>
<dbReference type="InterPro" id="IPR012317">
    <property type="entry name" value="Poly(ADP-ribose)pol_cat_dom"/>
</dbReference>
<evidence type="ECO:0000259" key="9">
    <source>
        <dbReference type="PROSITE" id="PS51154"/>
    </source>
</evidence>
<dbReference type="AlphaFoldDB" id="A0A3B3ZL90"/>
<dbReference type="SUPFAM" id="SSF52949">
    <property type="entry name" value="Macro domain-like"/>
    <property type="match status" value="2"/>
</dbReference>
<dbReference type="GO" id="GO:0005634">
    <property type="term" value="C:nucleus"/>
    <property type="evidence" value="ECO:0007669"/>
    <property type="project" value="UniProtKB-SubCell"/>
</dbReference>
<reference evidence="10" key="1">
    <citation type="submission" date="2025-08" db="UniProtKB">
        <authorList>
            <consortium name="Ensembl"/>
        </authorList>
    </citation>
    <scope>IDENTIFICATION</scope>
</reference>
<protein>
    <recommendedName>
        <fullName evidence="7">Poly [ADP-ribose] polymerase</fullName>
        <shortName evidence="7">PARP</shortName>
        <ecNumber evidence="7">2.4.2.-</ecNumber>
    </recommendedName>
</protein>
<evidence type="ECO:0000256" key="3">
    <source>
        <dbReference type="ARBA" id="ARBA00022679"/>
    </source>
</evidence>
<dbReference type="GO" id="GO:0003714">
    <property type="term" value="F:transcription corepressor activity"/>
    <property type="evidence" value="ECO:0007669"/>
    <property type="project" value="TreeGrafter"/>
</dbReference>
<dbReference type="Proteomes" id="UP000261520">
    <property type="component" value="Unplaced"/>
</dbReference>
<keyword evidence="3 7" id="KW-0808">Transferase</keyword>